<proteinExistence type="predicted"/>
<dbReference type="SUPFAM" id="SSF51735">
    <property type="entry name" value="NAD(P)-binding Rossmann-fold domains"/>
    <property type="match status" value="1"/>
</dbReference>
<organism evidence="3 4">
    <name type="scientific">Aquirufa nivalisilvae</name>
    <dbReference type="NCBI Taxonomy" id="2516557"/>
    <lineage>
        <taxon>Bacteria</taxon>
        <taxon>Pseudomonadati</taxon>
        <taxon>Bacteroidota</taxon>
        <taxon>Cytophagia</taxon>
        <taxon>Cytophagales</taxon>
        <taxon>Flectobacillaceae</taxon>
        <taxon>Aquirufa</taxon>
    </lineage>
</organism>
<accession>A0A2S2DT00</accession>
<dbReference type="FunFam" id="3.40.50.720:FF:000208">
    <property type="entry name" value="Prephenate dehydrogenase"/>
    <property type="match status" value="1"/>
</dbReference>
<dbReference type="PROSITE" id="PS51176">
    <property type="entry name" value="PDH_ADH"/>
    <property type="match status" value="1"/>
</dbReference>
<protein>
    <submittedName>
        <fullName evidence="3">Prephenate dehydrogenase</fullName>
        <ecNumber evidence="3">1.3.1.12</ecNumber>
    </submittedName>
</protein>
<dbReference type="Pfam" id="PF02153">
    <property type="entry name" value="PDH_N"/>
    <property type="match status" value="1"/>
</dbReference>
<reference evidence="4" key="1">
    <citation type="submission" date="2018-05" db="EMBL/GenBank/DDBJ databases">
        <title>Pseudarcicella sp. HME7025 Genome sequencing and assembly.</title>
        <authorList>
            <person name="Kim H."/>
            <person name="Kang H."/>
            <person name="Joh K."/>
        </authorList>
    </citation>
    <scope>NUCLEOTIDE SEQUENCE [LARGE SCALE GENOMIC DNA]</scope>
    <source>
        <strain evidence="4">HME7025</strain>
    </source>
</reference>
<evidence type="ECO:0000256" key="1">
    <source>
        <dbReference type="ARBA" id="ARBA00023002"/>
    </source>
</evidence>
<dbReference type="Pfam" id="PF20463">
    <property type="entry name" value="PDH_C"/>
    <property type="match status" value="1"/>
</dbReference>
<dbReference type="InterPro" id="IPR046826">
    <property type="entry name" value="PDH_N"/>
</dbReference>
<dbReference type="GO" id="GO:0004665">
    <property type="term" value="F:prephenate dehydrogenase (NADP+) activity"/>
    <property type="evidence" value="ECO:0007669"/>
    <property type="project" value="InterPro"/>
</dbReference>
<evidence type="ECO:0000313" key="3">
    <source>
        <dbReference type="EMBL" id="AWL08429.1"/>
    </source>
</evidence>
<dbReference type="EMBL" id="CP029346">
    <property type="protein sequence ID" value="AWL08429.1"/>
    <property type="molecule type" value="Genomic_DNA"/>
</dbReference>
<feature type="domain" description="Prephenate/arogenate dehydrogenase" evidence="2">
    <location>
        <begin position="5"/>
        <end position="287"/>
    </location>
</feature>
<dbReference type="PANTHER" id="PTHR21363:SF0">
    <property type="entry name" value="PREPHENATE DEHYDROGENASE [NADP(+)]"/>
    <property type="match status" value="1"/>
</dbReference>
<dbReference type="AlphaFoldDB" id="A0A2S2DT00"/>
<dbReference type="KEGG" id="psez:HME7025_00557"/>
<gene>
    <name evidence="3" type="ORF">HME7025_00557</name>
</gene>
<dbReference type="GO" id="GO:0008977">
    <property type="term" value="F:prephenate dehydrogenase (NAD+) activity"/>
    <property type="evidence" value="ECO:0007669"/>
    <property type="project" value="UniProtKB-EC"/>
</dbReference>
<dbReference type="InterPro" id="IPR003099">
    <property type="entry name" value="Prephen_DH"/>
</dbReference>
<dbReference type="Proteomes" id="UP000245468">
    <property type="component" value="Chromosome"/>
</dbReference>
<sequence length="287" mass="32133">MESNKVVGILGIGLIGGSMALGLRKSGWAKECIGIDTNRPNQKRALELGLIDRLLPLDEALQIIDVLIIATPVDNLVEQLPKILDQFNQKQIVIEVGSTKSPIYEALKNHPRRKQFVSTHPMAGTEFSGPEAAIDGLFEGKRCVICDQELSDPDAEKTIESLYQDGLHMNLIYMDSISHDVHTAYISHISHICSFALANTVLEKEKDEKRIFELASTGFESTVRLAKSSPETWIQIFHQNQENLMDVLDEYINTLLKYKGLMLSGSYDKLKEELAKANDIGRILNRK</sequence>
<dbReference type="NCBIfam" id="NF006307">
    <property type="entry name" value="PRK08507.1"/>
    <property type="match status" value="1"/>
</dbReference>
<dbReference type="OrthoDB" id="9802008at2"/>
<dbReference type="GO" id="GO:0006571">
    <property type="term" value="P:tyrosine biosynthetic process"/>
    <property type="evidence" value="ECO:0007669"/>
    <property type="project" value="InterPro"/>
</dbReference>
<evidence type="ECO:0000313" key="4">
    <source>
        <dbReference type="Proteomes" id="UP000245468"/>
    </source>
</evidence>
<dbReference type="InterPro" id="IPR008927">
    <property type="entry name" value="6-PGluconate_DH-like_C_sf"/>
</dbReference>
<dbReference type="Gene3D" id="3.40.50.720">
    <property type="entry name" value="NAD(P)-binding Rossmann-like Domain"/>
    <property type="match status" value="1"/>
</dbReference>
<keyword evidence="4" id="KW-1185">Reference proteome</keyword>
<name>A0A2S2DT00_9BACT</name>
<keyword evidence="1 3" id="KW-0560">Oxidoreductase</keyword>
<dbReference type="InterPro" id="IPR050812">
    <property type="entry name" value="Preph/Arog_dehydrog"/>
</dbReference>
<dbReference type="RefSeq" id="WP_109322182.1">
    <property type="nucleotide sequence ID" value="NZ_CP029346.1"/>
</dbReference>
<dbReference type="EC" id="1.3.1.12" evidence="3"/>
<dbReference type="InterPro" id="IPR036291">
    <property type="entry name" value="NAD(P)-bd_dom_sf"/>
</dbReference>
<evidence type="ECO:0000259" key="2">
    <source>
        <dbReference type="PROSITE" id="PS51176"/>
    </source>
</evidence>
<dbReference type="InterPro" id="IPR046825">
    <property type="entry name" value="PDH_C"/>
</dbReference>
<dbReference type="GO" id="GO:0070403">
    <property type="term" value="F:NAD+ binding"/>
    <property type="evidence" value="ECO:0007669"/>
    <property type="project" value="InterPro"/>
</dbReference>
<dbReference type="PANTHER" id="PTHR21363">
    <property type="entry name" value="PREPHENATE DEHYDROGENASE"/>
    <property type="match status" value="1"/>
</dbReference>
<dbReference type="SUPFAM" id="SSF48179">
    <property type="entry name" value="6-phosphogluconate dehydrogenase C-terminal domain-like"/>
    <property type="match status" value="1"/>
</dbReference>
<dbReference type="Gene3D" id="1.10.3660.10">
    <property type="entry name" value="6-phosphogluconate dehydrogenase C-terminal like domain"/>
    <property type="match status" value="1"/>
</dbReference>